<dbReference type="Gene3D" id="3.90.175.10">
    <property type="entry name" value="Diphtheria Toxin, domain 1"/>
    <property type="match status" value="1"/>
</dbReference>
<proteinExistence type="predicted"/>
<accession>A0A921K2J5</accession>
<sequence length="188" mass="22663">YIKRKDIMILEAYHGTDAKNADSILSENFIYKRNKKHWLGNGIYFYLDLSLAKWWTTNPTRKFGVKIKNGVIIDVTIDIDDTYVFDLRKLSDFKTFVYLYYSEFLPYINSGIVEIPHQKYRQIRCSYCDFLQEQYQIKAIIGNFFYKKHRSYSPDKYDEFVKKIDLHYIETQLCLFDKTCIIDKHLHI</sequence>
<comment type="caution">
    <text evidence="1">The sequence shown here is derived from an EMBL/GenBank/DDBJ whole genome shotgun (WGS) entry which is preliminary data.</text>
</comment>
<protein>
    <submittedName>
        <fullName evidence="1">Uncharacterized protein</fullName>
    </submittedName>
</protein>
<reference evidence="1" key="1">
    <citation type="journal article" date="2021" name="PeerJ">
        <title>Extensive microbial diversity within the chicken gut microbiome revealed by metagenomics and culture.</title>
        <authorList>
            <person name="Gilroy R."/>
            <person name="Ravi A."/>
            <person name="Getino M."/>
            <person name="Pursley I."/>
            <person name="Horton D.L."/>
            <person name="Alikhan N.F."/>
            <person name="Baker D."/>
            <person name="Gharbi K."/>
            <person name="Hall N."/>
            <person name="Watson M."/>
            <person name="Adriaenssens E.M."/>
            <person name="Foster-Nyarko E."/>
            <person name="Jarju S."/>
            <person name="Secka A."/>
            <person name="Antonio M."/>
            <person name="Oren A."/>
            <person name="Chaudhuri R.R."/>
            <person name="La Ragione R."/>
            <person name="Hildebrand F."/>
            <person name="Pallen M.J."/>
        </authorList>
    </citation>
    <scope>NUCLEOTIDE SEQUENCE</scope>
    <source>
        <strain evidence="1">CHK165-8395</strain>
    </source>
</reference>
<gene>
    <name evidence="1" type="ORF">K8U81_02775</name>
</gene>
<dbReference type="AlphaFoldDB" id="A0A921K2J5"/>
<evidence type="ECO:0000313" key="1">
    <source>
        <dbReference type="EMBL" id="HJF07103.1"/>
    </source>
</evidence>
<name>A0A921K2J5_9BACT</name>
<organism evidence="1 2">
    <name type="scientific">Phocaeicola coprocola</name>
    <dbReference type="NCBI Taxonomy" id="310298"/>
    <lineage>
        <taxon>Bacteria</taxon>
        <taxon>Pseudomonadati</taxon>
        <taxon>Bacteroidota</taxon>
        <taxon>Bacteroidia</taxon>
        <taxon>Bacteroidales</taxon>
        <taxon>Bacteroidaceae</taxon>
        <taxon>Phocaeicola</taxon>
    </lineage>
</organism>
<evidence type="ECO:0000313" key="2">
    <source>
        <dbReference type="Proteomes" id="UP000718012"/>
    </source>
</evidence>
<dbReference type="SUPFAM" id="SSF56399">
    <property type="entry name" value="ADP-ribosylation"/>
    <property type="match status" value="1"/>
</dbReference>
<dbReference type="EMBL" id="DYXD01000052">
    <property type="protein sequence ID" value="HJF07103.1"/>
    <property type="molecule type" value="Genomic_DNA"/>
</dbReference>
<feature type="non-terminal residue" evidence="1">
    <location>
        <position position="1"/>
    </location>
</feature>
<reference evidence="1" key="2">
    <citation type="submission" date="2021-09" db="EMBL/GenBank/DDBJ databases">
        <authorList>
            <person name="Gilroy R."/>
        </authorList>
    </citation>
    <scope>NUCLEOTIDE SEQUENCE</scope>
    <source>
        <strain evidence="1">CHK165-8395</strain>
    </source>
</reference>
<dbReference type="Proteomes" id="UP000718012">
    <property type="component" value="Unassembled WGS sequence"/>
</dbReference>